<keyword evidence="2" id="KW-1185">Reference proteome</keyword>
<dbReference type="InterPro" id="IPR012340">
    <property type="entry name" value="NA-bd_OB-fold"/>
</dbReference>
<name>A0AAV7EPJ9_ARIFI</name>
<sequence length="120" mass="13914">MLRNGQCEAMCIDDVKRLCHIRVHADEARLLKAYGELPESTKLNEGIVGGLNDEDEGASDDYVNSRMRISTRSRVWNFFLAPYIDIYSCCRLLSDLISMIHPLIMYYSRDSSFVMIFYME</sequence>
<comment type="caution">
    <text evidence="1">The sequence shown here is derived from an EMBL/GenBank/DDBJ whole genome shotgun (WGS) entry which is preliminary data.</text>
</comment>
<evidence type="ECO:0000313" key="2">
    <source>
        <dbReference type="Proteomes" id="UP000825729"/>
    </source>
</evidence>
<dbReference type="GO" id="GO:0003743">
    <property type="term" value="F:translation initiation factor activity"/>
    <property type="evidence" value="ECO:0007669"/>
    <property type="project" value="InterPro"/>
</dbReference>
<dbReference type="AlphaFoldDB" id="A0AAV7EPJ9"/>
<evidence type="ECO:0000313" key="1">
    <source>
        <dbReference type="EMBL" id="KAG9450494.1"/>
    </source>
</evidence>
<dbReference type="EMBL" id="JAINDJ010000004">
    <property type="protein sequence ID" value="KAG9450494.1"/>
    <property type="molecule type" value="Genomic_DNA"/>
</dbReference>
<dbReference type="InterPro" id="IPR001253">
    <property type="entry name" value="TIF_eIF-1A"/>
</dbReference>
<protein>
    <submittedName>
        <fullName evidence="1">Uncharacterized protein</fullName>
    </submittedName>
</protein>
<organism evidence="1 2">
    <name type="scientific">Aristolochia fimbriata</name>
    <name type="common">White veined hardy Dutchman's pipe vine</name>
    <dbReference type="NCBI Taxonomy" id="158543"/>
    <lineage>
        <taxon>Eukaryota</taxon>
        <taxon>Viridiplantae</taxon>
        <taxon>Streptophyta</taxon>
        <taxon>Embryophyta</taxon>
        <taxon>Tracheophyta</taxon>
        <taxon>Spermatophyta</taxon>
        <taxon>Magnoliopsida</taxon>
        <taxon>Magnoliidae</taxon>
        <taxon>Piperales</taxon>
        <taxon>Aristolochiaceae</taxon>
        <taxon>Aristolochia</taxon>
    </lineage>
</organism>
<proteinExistence type="predicted"/>
<accession>A0AAV7EPJ9</accession>
<dbReference type="Proteomes" id="UP000825729">
    <property type="component" value="Unassembled WGS sequence"/>
</dbReference>
<gene>
    <name evidence="1" type="ORF">H6P81_010459</name>
</gene>
<dbReference type="SUPFAM" id="SSF50249">
    <property type="entry name" value="Nucleic acid-binding proteins"/>
    <property type="match status" value="1"/>
</dbReference>
<reference evidence="1 2" key="1">
    <citation type="submission" date="2021-07" db="EMBL/GenBank/DDBJ databases">
        <title>The Aristolochia fimbriata genome: insights into angiosperm evolution, floral development and chemical biosynthesis.</title>
        <authorList>
            <person name="Jiao Y."/>
        </authorList>
    </citation>
    <scope>NUCLEOTIDE SEQUENCE [LARGE SCALE GENOMIC DNA]</scope>
    <source>
        <strain evidence="1">IBCAS-2021</strain>
        <tissue evidence="1">Leaf</tissue>
    </source>
</reference>
<dbReference type="PANTHER" id="PTHR21668">
    <property type="entry name" value="EIF-1A"/>
    <property type="match status" value="1"/>
</dbReference>